<name>A0ABN8HTS1_9NEOP</name>
<dbReference type="Proteomes" id="UP000837857">
    <property type="component" value="Chromosome 12"/>
</dbReference>
<gene>
    <name evidence="1" type="ORF">IPOD504_LOCUS2476</name>
</gene>
<accession>A0ABN8HTS1</accession>
<protein>
    <recommendedName>
        <fullName evidence="3">FLYWCH-type domain-containing protein</fullName>
    </recommendedName>
</protein>
<evidence type="ECO:0008006" key="3">
    <source>
        <dbReference type="Google" id="ProtNLM"/>
    </source>
</evidence>
<sequence>MIIFEGVNFIRERSRGVLTRWVCGRKRRLQCIASLTTVDGEVIKRARPRKYHGLTEKQRKEELFTSLYFVSLVAETKVLEADEVIMIPTRSGKKFLLMLDGYTYSQVHYSTHWLCSSKATGCTARVRRLPEGPVLRVNTQHTHPPPNYIFKDGSYYKI</sequence>
<dbReference type="Gene3D" id="2.20.25.240">
    <property type="match status" value="2"/>
</dbReference>
<keyword evidence="2" id="KW-1185">Reference proteome</keyword>
<dbReference type="EMBL" id="OW152824">
    <property type="protein sequence ID" value="CAH2040313.1"/>
    <property type="molecule type" value="Genomic_DNA"/>
</dbReference>
<reference evidence="1" key="1">
    <citation type="submission" date="2022-03" db="EMBL/GenBank/DDBJ databases">
        <authorList>
            <person name="Martin H S."/>
        </authorList>
    </citation>
    <scope>NUCLEOTIDE SEQUENCE</scope>
</reference>
<proteinExistence type="predicted"/>
<evidence type="ECO:0000313" key="1">
    <source>
        <dbReference type="EMBL" id="CAH2040313.1"/>
    </source>
</evidence>
<organism evidence="1 2">
    <name type="scientific">Iphiclides podalirius</name>
    <name type="common">scarce swallowtail</name>
    <dbReference type="NCBI Taxonomy" id="110791"/>
    <lineage>
        <taxon>Eukaryota</taxon>
        <taxon>Metazoa</taxon>
        <taxon>Ecdysozoa</taxon>
        <taxon>Arthropoda</taxon>
        <taxon>Hexapoda</taxon>
        <taxon>Insecta</taxon>
        <taxon>Pterygota</taxon>
        <taxon>Neoptera</taxon>
        <taxon>Endopterygota</taxon>
        <taxon>Lepidoptera</taxon>
        <taxon>Glossata</taxon>
        <taxon>Ditrysia</taxon>
        <taxon>Papilionoidea</taxon>
        <taxon>Papilionidae</taxon>
        <taxon>Papilioninae</taxon>
        <taxon>Iphiclides</taxon>
    </lineage>
</organism>
<feature type="non-terminal residue" evidence="1">
    <location>
        <position position="1"/>
    </location>
</feature>
<evidence type="ECO:0000313" key="2">
    <source>
        <dbReference type="Proteomes" id="UP000837857"/>
    </source>
</evidence>